<dbReference type="OrthoDB" id="9812260at2"/>
<evidence type="ECO:0000313" key="3">
    <source>
        <dbReference type="Proteomes" id="UP000199205"/>
    </source>
</evidence>
<accession>A0A1C3XDL2</accession>
<dbReference type="Gene3D" id="3.30.450.20">
    <property type="entry name" value="PAS domain"/>
    <property type="match status" value="1"/>
</dbReference>
<dbReference type="InterPro" id="IPR043128">
    <property type="entry name" value="Rev_trsase/Diguanyl_cyclase"/>
</dbReference>
<dbReference type="InterPro" id="IPR013655">
    <property type="entry name" value="PAS_fold_3"/>
</dbReference>
<proteinExistence type="predicted"/>
<gene>
    <name evidence="2" type="ORF">GA0061101_1337</name>
</gene>
<organism evidence="2 3">
    <name type="scientific">Rhizobium lusitanum</name>
    <dbReference type="NCBI Taxonomy" id="293958"/>
    <lineage>
        <taxon>Bacteria</taxon>
        <taxon>Pseudomonadati</taxon>
        <taxon>Pseudomonadota</taxon>
        <taxon>Alphaproteobacteria</taxon>
        <taxon>Hyphomicrobiales</taxon>
        <taxon>Rhizobiaceae</taxon>
        <taxon>Rhizobium/Agrobacterium group</taxon>
        <taxon>Rhizobium</taxon>
    </lineage>
</organism>
<dbReference type="NCBIfam" id="TIGR00254">
    <property type="entry name" value="GGDEF"/>
    <property type="match status" value="1"/>
</dbReference>
<evidence type="ECO:0000313" key="2">
    <source>
        <dbReference type="EMBL" id="SCB50321.1"/>
    </source>
</evidence>
<dbReference type="Pfam" id="PF08447">
    <property type="entry name" value="PAS_3"/>
    <property type="match status" value="1"/>
</dbReference>
<name>A0A1C3XDL2_9HYPH</name>
<feature type="domain" description="GGDEF" evidence="1">
    <location>
        <begin position="138"/>
        <end position="306"/>
    </location>
</feature>
<dbReference type="SUPFAM" id="SSF55785">
    <property type="entry name" value="PYP-like sensor domain (PAS domain)"/>
    <property type="match status" value="1"/>
</dbReference>
<dbReference type="SUPFAM" id="SSF55073">
    <property type="entry name" value="Nucleotide cyclase"/>
    <property type="match status" value="1"/>
</dbReference>
<dbReference type="InterPro" id="IPR035965">
    <property type="entry name" value="PAS-like_dom_sf"/>
</dbReference>
<protein>
    <submittedName>
        <fullName evidence="2">Diguanylate cyclase (GGDEF) domain-containing protein</fullName>
    </submittedName>
</protein>
<dbReference type="CDD" id="cd01949">
    <property type="entry name" value="GGDEF"/>
    <property type="match status" value="1"/>
</dbReference>
<dbReference type="InterPro" id="IPR000160">
    <property type="entry name" value="GGDEF_dom"/>
</dbReference>
<dbReference type="Gene3D" id="3.30.70.270">
    <property type="match status" value="1"/>
</dbReference>
<dbReference type="InterPro" id="IPR029787">
    <property type="entry name" value="Nucleotide_cyclase"/>
</dbReference>
<evidence type="ECO:0000259" key="1">
    <source>
        <dbReference type="SMART" id="SM00267"/>
    </source>
</evidence>
<dbReference type="RefSeq" id="WP_051964155.1">
    <property type="nucleotide sequence ID" value="NZ_FMAF01000033.1"/>
</dbReference>
<reference evidence="3" key="1">
    <citation type="submission" date="2016-08" db="EMBL/GenBank/DDBJ databases">
        <authorList>
            <person name="Varghese N."/>
            <person name="Submissions Spin"/>
        </authorList>
    </citation>
    <scope>NUCLEOTIDE SEQUENCE [LARGE SCALE GENOMIC DNA]</scope>
    <source>
        <strain evidence="3">P1-7</strain>
    </source>
</reference>
<dbReference type="Pfam" id="PF00990">
    <property type="entry name" value="GGDEF"/>
    <property type="match status" value="1"/>
</dbReference>
<dbReference type="EMBL" id="FMAF01000033">
    <property type="protein sequence ID" value="SCB50321.1"/>
    <property type="molecule type" value="Genomic_DNA"/>
</dbReference>
<dbReference type="AlphaFoldDB" id="A0A1C3XDL2"/>
<dbReference type="SMART" id="SM00267">
    <property type="entry name" value="GGDEF"/>
    <property type="match status" value="1"/>
</dbReference>
<dbReference type="PANTHER" id="PTHR44757:SF2">
    <property type="entry name" value="BIOFILM ARCHITECTURE MAINTENANCE PROTEIN MBAA"/>
    <property type="match status" value="1"/>
</dbReference>
<dbReference type="PANTHER" id="PTHR44757">
    <property type="entry name" value="DIGUANYLATE CYCLASE DGCP"/>
    <property type="match status" value="1"/>
</dbReference>
<dbReference type="Proteomes" id="UP000199205">
    <property type="component" value="Unassembled WGS sequence"/>
</dbReference>
<dbReference type="InterPro" id="IPR052155">
    <property type="entry name" value="Biofilm_reg_signaling"/>
</dbReference>
<sequence length="333" mass="36363">MSCNVYEIPQPHAIGSEEFIRLRELFDRSFKAARIGVWECSLPDQTLSWTDTVYEFFDLVPQAPLARDEIVKLYTPETRKLLNEARDRAIRTGEGFTLDAQIVTAKGNNRWIRITACVEFANGTAARIFGVKQDITAEKAVVEQLRHLAERDALTGLSSRTRFETFLSEICGAEGQGARALLLADLDGFKSVNDTFGHQAGDECLKVASRRLSRAAPQADMIARIGGDEFAVIHPCSSVEDLAKIAARVVKGMNWTISTPTQNIRIAASVGAAIILPGQSPKDIFAKADRVLYEVKSAGRNGFRIMSPSRPALESAEATLDSKVCSEVTAGGS</sequence>